<dbReference type="RefSeq" id="WP_133283749.1">
    <property type="nucleotide sequence ID" value="NZ_SMSI01000001.1"/>
</dbReference>
<dbReference type="Gene3D" id="3.40.30.10">
    <property type="entry name" value="Glutaredoxin"/>
    <property type="match status" value="1"/>
</dbReference>
<gene>
    <name evidence="2" type="ORF">E2A64_07425</name>
</gene>
<dbReference type="Pfam" id="PF13410">
    <property type="entry name" value="GST_C_2"/>
    <property type="match status" value="1"/>
</dbReference>
<evidence type="ECO:0000313" key="3">
    <source>
        <dbReference type="Proteomes" id="UP000295131"/>
    </source>
</evidence>
<feature type="domain" description="GST N-terminal" evidence="1">
    <location>
        <begin position="1"/>
        <end position="78"/>
    </location>
</feature>
<dbReference type="SUPFAM" id="SSF47616">
    <property type="entry name" value="GST C-terminal domain-like"/>
    <property type="match status" value="1"/>
</dbReference>
<dbReference type="EMBL" id="SMSI01000001">
    <property type="protein sequence ID" value="TDH38915.1"/>
    <property type="molecule type" value="Genomic_DNA"/>
</dbReference>
<dbReference type="CDD" id="cd03049">
    <property type="entry name" value="GST_N_3"/>
    <property type="match status" value="1"/>
</dbReference>
<dbReference type="Gene3D" id="1.20.1050.10">
    <property type="match status" value="1"/>
</dbReference>
<dbReference type="Proteomes" id="UP000295131">
    <property type="component" value="Unassembled WGS sequence"/>
</dbReference>
<protein>
    <submittedName>
        <fullName evidence="2">Glutathione S-transferase</fullName>
    </submittedName>
</protein>
<dbReference type="GO" id="GO:0006559">
    <property type="term" value="P:L-phenylalanine catabolic process"/>
    <property type="evidence" value="ECO:0007669"/>
    <property type="project" value="TreeGrafter"/>
</dbReference>
<accession>A0A4V3A7J7</accession>
<dbReference type="InterPro" id="IPR036282">
    <property type="entry name" value="Glutathione-S-Trfase_C_sf"/>
</dbReference>
<dbReference type="InterPro" id="IPR036249">
    <property type="entry name" value="Thioredoxin-like_sf"/>
</dbReference>
<keyword evidence="2" id="KW-0808">Transferase</keyword>
<comment type="caution">
    <text evidence="2">The sequence shown here is derived from an EMBL/GenBank/DDBJ whole genome shotgun (WGS) entry which is preliminary data.</text>
</comment>
<evidence type="ECO:0000259" key="1">
    <source>
        <dbReference type="PROSITE" id="PS50404"/>
    </source>
</evidence>
<dbReference type="GO" id="GO:0016034">
    <property type="term" value="F:maleylacetoacetate isomerase activity"/>
    <property type="evidence" value="ECO:0007669"/>
    <property type="project" value="TreeGrafter"/>
</dbReference>
<dbReference type="PROSITE" id="PS50404">
    <property type="entry name" value="GST_NTER"/>
    <property type="match status" value="1"/>
</dbReference>
<evidence type="ECO:0000313" key="2">
    <source>
        <dbReference type="EMBL" id="TDH38915.1"/>
    </source>
</evidence>
<dbReference type="InterPro" id="IPR004045">
    <property type="entry name" value="Glutathione_S-Trfase_N"/>
</dbReference>
<dbReference type="GO" id="GO:0006749">
    <property type="term" value="P:glutathione metabolic process"/>
    <property type="evidence" value="ECO:0007669"/>
    <property type="project" value="TreeGrafter"/>
</dbReference>
<reference evidence="2 3" key="1">
    <citation type="journal article" date="2013" name="Int. J. Syst. Evol. Microbiol.">
        <title>Hoeflea suaedae sp. nov., an endophytic bacterium isolated from the root of the halophyte Suaeda maritima.</title>
        <authorList>
            <person name="Chung E.J."/>
            <person name="Park J.A."/>
            <person name="Pramanik P."/>
            <person name="Bibi F."/>
            <person name="Jeon C.O."/>
            <person name="Chung Y.R."/>
        </authorList>
    </citation>
    <scope>NUCLEOTIDE SEQUENCE [LARGE SCALE GENOMIC DNA]</scope>
    <source>
        <strain evidence="2 3">YC6898</strain>
    </source>
</reference>
<dbReference type="GO" id="GO:0004364">
    <property type="term" value="F:glutathione transferase activity"/>
    <property type="evidence" value="ECO:0007669"/>
    <property type="project" value="TreeGrafter"/>
</dbReference>
<dbReference type="AlphaFoldDB" id="A0A4V3A7J7"/>
<dbReference type="PANTHER" id="PTHR42673">
    <property type="entry name" value="MALEYLACETOACETATE ISOMERASE"/>
    <property type="match status" value="1"/>
</dbReference>
<sequence length="198" mass="21884">MKLLFSSASPYSAKVRMAAEVAGLSIQSVPIATADEPAELIDNNPLGKIPTLITDGGITVYDSRAIMGYLDRTGAQRIYPRNAEKRTEVDVLEALCDGICDALLLCVYEKRFRPEDKYHQPWVDTQWRKAMRGLDALETRIPRMGKTPTAAHIAIAAVTGYLALRFDGQWERGRPKLKAYGKKFAANYPALAPLMPSA</sequence>
<dbReference type="PANTHER" id="PTHR42673:SF4">
    <property type="entry name" value="MALEYLACETOACETATE ISOMERASE"/>
    <property type="match status" value="1"/>
</dbReference>
<proteinExistence type="predicted"/>
<keyword evidence="3" id="KW-1185">Reference proteome</keyword>
<dbReference type="OrthoDB" id="9795329at2"/>
<organism evidence="2 3">
    <name type="scientific">Pseudohoeflea suaedae</name>
    <dbReference type="NCBI Taxonomy" id="877384"/>
    <lineage>
        <taxon>Bacteria</taxon>
        <taxon>Pseudomonadati</taxon>
        <taxon>Pseudomonadota</taxon>
        <taxon>Alphaproteobacteria</taxon>
        <taxon>Hyphomicrobiales</taxon>
        <taxon>Rhizobiaceae</taxon>
        <taxon>Pseudohoeflea</taxon>
    </lineage>
</organism>
<dbReference type="Pfam" id="PF13417">
    <property type="entry name" value="GST_N_3"/>
    <property type="match status" value="1"/>
</dbReference>
<dbReference type="SUPFAM" id="SSF52833">
    <property type="entry name" value="Thioredoxin-like"/>
    <property type="match status" value="1"/>
</dbReference>
<dbReference type="CDD" id="cd03205">
    <property type="entry name" value="GST_C_6"/>
    <property type="match status" value="1"/>
</dbReference>
<name>A0A4V3A7J7_9HYPH</name>